<evidence type="ECO:0000313" key="2">
    <source>
        <dbReference type="Proteomes" id="UP001172630"/>
    </source>
</evidence>
<protein>
    <submittedName>
        <fullName evidence="1">Uncharacterized protein</fullName>
    </submittedName>
</protein>
<dbReference type="PANTHER" id="PTHR47495">
    <property type="entry name" value="ALDEHYDE DEHYDROGENASE"/>
    <property type="match status" value="1"/>
</dbReference>
<gene>
    <name evidence="1" type="ORF">PY650_29820</name>
</gene>
<dbReference type="Gene3D" id="3.30.365.10">
    <property type="entry name" value="Aldehyde oxidase/xanthine dehydrogenase, molybdopterin binding domain"/>
    <property type="match status" value="1"/>
</dbReference>
<keyword evidence="2" id="KW-1185">Reference proteome</keyword>
<organism evidence="1 2">
    <name type="scientific">Rhizobium calliandrae</name>
    <dbReference type="NCBI Taxonomy" id="1312182"/>
    <lineage>
        <taxon>Bacteria</taxon>
        <taxon>Pseudomonadati</taxon>
        <taxon>Pseudomonadota</taxon>
        <taxon>Alphaproteobacteria</taxon>
        <taxon>Hyphomicrobiales</taxon>
        <taxon>Rhizobiaceae</taxon>
        <taxon>Rhizobium/Agrobacterium group</taxon>
        <taxon>Rhizobium</taxon>
    </lineage>
</organism>
<evidence type="ECO:0000313" key="1">
    <source>
        <dbReference type="EMBL" id="MDL2409745.1"/>
    </source>
</evidence>
<dbReference type="RefSeq" id="WP_285883371.1">
    <property type="nucleotide sequence ID" value="NZ_JARFYN010000058.1"/>
</dbReference>
<dbReference type="PANTHER" id="PTHR47495:SF2">
    <property type="entry name" value="ALDEHYDE DEHYDROGENASE"/>
    <property type="match status" value="1"/>
</dbReference>
<dbReference type="SUPFAM" id="SSF56003">
    <property type="entry name" value="Molybdenum cofactor-binding domain"/>
    <property type="match status" value="1"/>
</dbReference>
<sequence>MLRNPDTTFAPAVDLTRRTLLRGAAALGDGLLIGIELPSTDARADEPVPTGARFNAFIHIAPDDKVTFTLPAVEMGKGVYTSQAQCIAEELDDWTSRWTRSSSPLRRQTRPFTAVLISSSRRPADLLQQWLGADHCGRQGQLPVRCSCRWRRPNGLSMLPPSQLRTGTRHACRCPQRAPAGLRRRRPWVERVVWPCPHCCGCRHANKISYPLEHMTNCVADYALLEPHSSDDLTMRLKLFVKVESALNARYETFGALVDPTGV</sequence>
<dbReference type="Proteomes" id="UP001172630">
    <property type="component" value="Unassembled WGS sequence"/>
</dbReference>
<dbReference type="PROSITE" id="PS51318">
    <property type="entry name" value="TAT"/>
    <property type="match status" value="1"/>
</dbReference>
<name>A0ABT7KP10_9HYPH</name>
<dbReference type="InterPro" id="IPR006311">
    <property type="entry name" value="TAT_signal"/>
</dbReference>
<comment type="caution">
    <text evidence="1">The sequence shown here is derived from an EMBL/GenBank/DDBJ whole genome shotgun (WGS) entry which is preliminary data.</text>
</comment>
<proteinExistence type="predicted"/>
<reference evidence="1" key="1">
    <citation type="submission" date="2023-06" db="EMBL/GenBank/DDBJ databases">
        <title>Phylogenetic Diversity of Rhizobium strains.</title>
        <authorList>
            <person name="Moura F.T."/>
            <person name="Helene L.C.F."/>
            <person name="Hungria M."/>
        </authorList>
    </citation>
    <scope>NUCLEOTIDE SEQUENCE</scope>
    <source>
        <strain evidence="1">CCGE524</strain>
    </source>
</reference>
<dbReference type="InterPro" id="IPR037165">
    <property type="entry name" value="AldOxase/xan_DH_Mopterin-bd_sf"/>
</dbReference>
<dbReference type="EMBL" id="JARFYN010000058">
    <property type="protein sequence ID" value="MDL2409745.1"/>
    <property type="molecule type" value="Genomic_DNA"/>
</dbReference>
<accession>A0ABT7KP10</accession>
<dbReference type="InterPro" id="IPR052516">
    <property type="entry name" value="N-heterocyclic_Hydroxylase"/>
</dbReference>